<name>A0A2N1NDU6_9GLOM</name>
<sequence length="83" mass="9770">MSGFIIINYIININTIFRFEESKINIPRASKQLLENINVEQEDTSLDFEEENDENEDNNSNSIHDKHQSKSRNTKVVNRNIFI</sequence>
<dbReference type="Proteomes" id="UP000233469">
    <property type="component" value="Unassembled WGS sequence"/>
</dbReference>
<organism evidence="2 3">
    <name type="scientific">Rhizophagus irregularis</name>
    <dbReference type="NCBI Taxonomy" id="588596"/>
    <lineage>
        <taxon>Eukaryota</taxon>
        <taxon>Fungi</taxon>
        <taxon>Fungi incertae sedis</taxon>
        <taxon>Mucoromycota</taxon>
        <taxon>Glomeromycotina</taxon>
        <taxon>Glomeromycetes</taxon>
        <taxon>Glomerales</taxon>
        <taxon>Glomeraceae</taxon>
        <taxon>Rhizophagus</taxon>
    </lineage>
</organism>
<accession>A0A2N1NDU6</accession>
<gene>
    <name evidence="2" type="ORF">RhiirC2_777603</name>
</gene>
<reference evidence="2 3" key="1">
    <citation type="submission" date="2016-04" db="EMBL/GenBank/DDBJ databases">
        <title>Genome analyses suggest a sexual origin of heterokaryosis in a supposedly ancient asexual fungus.</title>
        <authorList>
            <person name="Ropars J."/>
            <person name="Sedzielewska K."/>
            <person name="Noel J."/>
            <person name="Charron P."/>
            <person name="Farinelli L."/>
            <person name="Marton T."/>
            <person name="Kruger M."/>
            <person name="Pelin A."/>
            <person name="Brachmann A."/>
            <person name="Corradi N."/>
        </authorList>
    </citation>
    <scope>NUCLEOTIDE SEQUENCE [LARGE SCALE GENOMIC DNA]</scope>
    <source>
        <strain evidence="2 3">C2</strain>
    </source>
</reference>
<evidence type="ECO:0000256" key="1">
    <source>
        <dbReference type="SAM" id="MobiDB-lite"/>
    </source>
</evidence>
<reference evidence="2 3" key="2">
    <citation type="submission" date="2017-10" db="EMBL/GenBank/DDBJ databases">
        <title>Extensive intraspecific genome diversity in a model arbuscular mycorrhizal fungus.</title>
        <authorList>
            <person name="Chen E.C.H."/>
            <person name="Morin E."/>
            <person name="Baudet D."/>
            <person name="Noel J."/>
            <person name="Ndikumana S."/>
            <person name="Charron P."/>
            <person name="St-Onge C."/>
            <person name="Giorgi J."/>
            <person name="Grigoriev I.V."/>
            <person name="Roux C."/>
            <person name="Martin F.M."/>
            <person name="Corradi N."/>
        </authorList>
    </citation>
    <scope>NUCLEOTIDE SEQUENCE [LARGE SCALE GENOMIC DNA]</scope>
    <source>
        <strain evidence="2 3">C2</strain>
    </source>
</reference>
<feature type="region of interest" description="Disordered" evidence="1">
    <location>
        <begin position="44"/>
        <end position="83"/>
    </location>
</feature>
<proteinExistence type="predicted"/>
<comment type="caution">
    <text evidence="2">The sequence shown here is derived from an EMBL/GenBank/DDBJ whole genome shotgun (WGS) entry which is preliminary data.</text>
</comment>
<feature type="compositionally biased region" description="Acidic residues" evidence="1">
    <location>
        <begin position="44"/>
        <end position="57"/>
    </location>
</feature>
<protein>
    <submittedName>
        <fullName evidence="2">Uncharacterized protein</fullName>
    </submittedName>
</protein>
<dbReference type="EMBL" id="LLXL01000461">
    <property type="protein sequence ID" value="PKK72085.1"/>
    <property type="molecule type" value="Genomic_DNA"/>
</dbReference>
<evidence type="ECO:0000313" key="3">
    <source>
        <dbReference type="Proteomes" id="UP000233469"/>
    </source>
</evidence>
<dbReference type="AlphaFoldDB" id="A0A2N1NDU6"/>
<evidence type="ECO:0000313" key="2">
    <source>
        <dbReference type="EMBL" id="PKK72085.1"/>
    </source>
</evidence>